<organism evidence="1 2">
    <name type="scientific">Phage Phass-1</name>
    <dbReference type="NCBI Taxonomy" id="3043662"/>
    <lineage>
        <taxon>Viruses</taxon>
        <taxon>Duplodnaviria</taxon>
        <taxon>Heunggongvirae</taxon>
        <taxon>Uroviricota</taxon>
        <taxon>Caudoviricetes</taxon>
        <taxon>Caudoviricetes code 15 clade</taxon>
    </lineage>
</organism>
<sequence length="52" mass="6265">MNYIAIDSYTGEIDFVSTETMKAMERTSEPGRYSFFQEPNFDWLDEMEEHFK</sequence>
<dbReference type="EMBL" id="OQ749652">
    <property type="protein sequence ID" value="WIC39745.1"/>
    <property type="molecule type" value="Genomic_DNA"/>
</dbReference>
<protein>
    <submittedName>
        <fullName evidence="1">Uncharacterized protein</fullName>
    </submittedName>
</protein>
<evidence type="ECO:0000313" key="1">
    <source>
        <dbReference type="EMBL" id="WIC39745.1"/>
    </source>
</evidence>
<dbReference type="Proteomes" id="UP001237988">
    <property type="component" value="Segment"/>
</dbReference>
<accession>A0AAF0RUD6</accession>
<proteinExistence type="predicted"/>
<evidence type="ECO:0000313" key="2">
    <source>
        <dbReference type="Proteomes" id="UP001237988"/>
    </source>
</evidence>
<name>A0AAF0RUD6_9CAUD</name>
<reference evidence="1" key="1">
    <citation type="submission" date="2023-04" db="EMBL/GenBank/DDBJ databases">
        <title>Bacteriophage Phass-1 Discovered in the Human Gut Virome - the Founding Member of the Proposed New Family Phassviridae.</title>
        <authorList>
            <person name="Tikunov A.Y."/>
            <person name="Morozova V.V."/>
            <person name="Chechushkov A.V."/>
            <person name="Tikunova N.V."/>
        </authorList>
    </citation>
    <scope>NUCLEOTIDE SEQUENCE</scope>
</reference>